<evidence type="ECO:0000313" key="3">
    <source>
        <dbReference type="Proteomes" id="UP000253970"/>
    </source>
</evidence>
<evidence type="ECO:0000313" key="2">
    <source>
        <dbReference type="EMBL" id="RDB69035.1"/>
    </source>
</evidence>
<sequence length="290" mass="30370">MLFLLTGDVQIGKTRWLERLAAELSGDGVQVAGVLAPGVWRVREPHEVPGERGLAGEGRFEKLGIDNVLLPGGERVPFARRRDLALAEGSFDPTSQSASAQLAWEIADEAIARVNAHFDRIAAELAAVPAGAPALPGEAGSRGYAPLPVDPAAGMFHVKHSFAQTYVSRETSGAEAGETPADPSTGGSRIVVPADEPDTEGSVTVGAEGGLLVVDELGRLELMRDGGLVSAVALLERGPSARFPHALVVVRDWLCPRAEERFAGAWDGSRMLSPGDDARGLVRASFGLSG</sequence>
<reference evidence="2 3" key="1">
    <citation type="journal article" date="2018" name="Elife">
        <title>Discovery and characterization of a prevalent human gut bacterial enzyme sufficient for the inactivation of a family of plant toxins.</title>
        <authorList>
            <person name="Koppel N."/>
            <person name="Bisanz J.E."/>
            <person name="Pandelia M.E."/>
            <person name="Turnbaugh P.J."/>
            <person name="Balskus E.P."/>
        </authorList>
    </citation>
    <scope>NUCLEOTIDE SEQUENCE [LARGE SCALE GENOMIC DNA]</scope>
    <source>
        <strain evidence="2 3">W1 BHI 6</strain>
    </source>
</reference>
<organism evidence="2 3">
    <name type="scientific">Eggerthella lenta</name>
    <name type="common">Eubacterium lentum</name>
    <dbReference type="NCBI Taxonomy" id="84112"/>
    <lineage>
        <taxon>Bacteria</taxon>
        <taxon>Bacillati</taxon>
        <taxon>Actinomycetota</taxon>
        <taxon>Coriobacteriia</taxon>
        <taxon>Eggerthellales</taxon>
        <taxon>Eggerthellaceae</taxon>
        <taxon>Eggerthella</taxon>
    </lineage>
</organism>
<feature type="region of interest" description="Disordered" evidence="1">
    <location>
        <begin position="169"/>
        <end position="204"/>
    </location>
</feature>
<dbReference type="Gene3D" id="3.40.50.300">
    <property type="entry name" value="P-loop containing nucleotide triphosphate hydrolases"/>
    <property type="match status" value="1"/>
</dbReference>
<gene>
    <name evidence="2" type="ORF">C1875_10595</name>
</gene>
<comment type="caution">
    <text evidence="2">The sequence shown here is derived from an EMBL/GenBank/DDBJ whole genome shotgun (WGS) entry which is preliminary data.</text>
</comment>
<accession>A0A369MET6</accession>
<dbReference type="AlphaFoldDB" id="A0A369MET6"/>
<dbReference type="Proteomes" id="UP000253970">
    <property type="component" value="Unassembled WGS sequence"/>
</dbReference>
<dbReference type="RefSeq" id="WP_114534334.1">
    <property type="nucleotide sequence ID" value="NZ_JADNER010000015.1"/>
</dbReference>
<dbReference type="InterPro" id="IPR027417">
    <property type="entry name" value="P-loop_NTPase"/>
</dbReference>
<name>A0A369MET6_EGGLN</name>
<protein>
    <submittedName>
        <fullName evidence="2">Uncharacterized protein</fullName>
    </submittedName>
</protein>
<evidence type="ECO:0000256" key="1">
    <source>
        <dbReference type="SAM" id="MobiDB-lite"/>
    </source>
</evidence>
<proteinExistence type="predicted"/>
<dbReference type="EMBL" id="PPTU01000016">
    <property type="protein sequence ID" value="RDB69035.1"/>
    <property type="molecule type" value="Genomic_DNA"/>
</dbReference>